<dbReference type="EMBL" id="JASWJB010000154">
    <property type="protein sequence ID" value="KAK2594841.1"/>
    <property type="molecule type" value="Genomic_DNA"/>
</dbReference>
<accession>A0AAJ0CKQ1</accession>
<dbReference type="Proteomes" id="UP001251528">
    <property type="component" value="Unassembled WGS sequence"/>
</dbReference>
<evidence type="ECO:0000256" key="2">
    <source>
        <dbReference type="ARBA" id="ARBA00023242"/>
    </source>
</evidence>
<proteinExistence type="predicted"/>
<reference evidence="4" key="1">
    <citation type="submission" date="2023-06" db="EMBL/GenBank/DDBJ databases">
        <title>Conoideocrella luteorostrata (Hypocreales: Clavicipitaceae), a potential biocontrol fungus for elongate hemlock scale in United States Christmas tree production areas.</title>
        <authorList>
            <person name="Barrett H."/>
            <person name="Lovett B."/>
            <person name="Macias A.M."/>
            <person name="Stajich J.E."/>
            <person name="Kasson M.T."/>
        </authorList>
    </citation>
    <scope>NUCLEOTIDE SEQUENCE</scope>
    <source>
        <strain evidence="4">ARSEF 14590</strain>
    </source>
</reference>
<evidence type="ECO:0000256" key="3">
    <source>
        <dbReference type="SAM" id="MobiDB-lite"/>
    </source>
</evidence>
<organism evidence="4 5">
    <name type="scientific">Conoideocrella luteorostrata</name>
    <dbReference type="NCBI Taxonomy" id="1105319"/>
    <lineage>
        <taxon>Eukaryota</taxon>
        <taxon>Fungi</taxon>
        <taxon>Dikarya</taxon>
        <taxon>Ascomycota</taxon>
        <taxon>Pezizomycotina</taxon>
        <taxon>Sordariomycetes</taxon>
        <taxon>Hypocreomycetidae</taxon>
        <taxon>Hypocreales</taxon>
        <taxon>Clavicipitaceae</taxon>
        <taxon>Conoideocrella</taxon>
    </lineage>
</organism>
<keyword evidence="5" id="KW-1185">Reference proteome</keyword>
<dbReference type="PANTHER" id="PTHR37534:SF46">
    <property type="entry name" value="ZN(II)2CYS6 TRANSCRIPTION FACTOR (EUROFUNG)"/>
    <property type="match status" value="1"/>
</dbReference>
<feature type="region of interest" description="Disordered" evidence="3">
    <location>
        <begin position="87"/>
        <end position="120"/>
    </location>
</feature>
<dbReference type="PANTHER" id="PTHR37534">
    <property type="entry name" value="TRANSCRIPTIONAL ACTIVATOR PROTEIN UGA3"/>
    <property type="match status" value="1"/>
</dbReference>
<evidence type="ECO:0000313" key="4">
    <source>
        <dbReference type="EMBL" id="KAK2594841.1"/>
    </source>
</evidence>
<comment type="subcellular location">
    <subcellularLocation>
        <location evidence="1">Nucleus</location>
    </subcellularLocation>
</comment>
<evidence type="ECO:0000313" key="5">
    <source>
        <dbReference type="Proteomes" id="UP001251528"/>
    </source>
</evidence>
<dbReference type="AlphaFoldDB" id="A0AAJ0CKQ1"/>
<keyword evidence="2" id="KW-0539">Nucleus</keyword>
<feature type="compositionally biased region" description="Low complexity" evidence="3">
    <location>
        <begin position="90"/>
        <end position="109"/>
    </location>
</feature>
<dbReference type="GO" id="GO:0005634">
    <property type="term" value="C:nucleus"/>
    <property type="evidence" value="ECO:0007669"/>
    <property type="project" value="UniProtKB-SubCell"/>
</dbReference>
<dbReference type="Pfam" id="PF11951">
    <property type="entry name" value="Fungal_trans_2"/>
    <property type="match status" value="1"/>
</dbReference>
<comment type="caution">
    <text evidence="4">The sequence shown here is derived from an EMBL/GenBank/DDBJ whole genome shotgun (WGS) entry which is preliminary data.</text>
</comment>
<evidence type="ECO:0000256" key="1">
    <source>
        <dbReference type="ARBA" id="ARBA00004123"/>
    </source>
</evidence>
<evidence type="ECO:0008006" key="6">
    <source>
        <dbReference type="Google" id="ProtNLM"/>
    </source>
</evidence>
<protein>
    <recommendedName>
        <fullName evidence="6">Arginine metabolism regulation protein II</fullName>
    </recommendedName>
</protein>
<dbReference type="InterPro" id="IPR021858">
    <property type="entry name" value="Fun_TF"/>
</dbReference>
<sequence>MCRLSRVRCGGYDKRIFFASEDGAGSGSMRFRRPLLSEKEREQMCKWITSRVPPQLALWHIASIDEECEEALTNDIQISHGPFGAFRLHSSSPSPGSKPPSTSDSSIPSGLPISNSRTQQPFDEKLAALPGLEVRAVEPSPVMGVWGTAMLQGPDSQDIFDRIPALDFEISPGNNALFQDYEFPTSSQDWFGSSSPKIPQTVSIAEPDATPIPGDAVHLLKHYTTTVLAVLTPFRHSKTPWHVLFVPHAKNTLAALTMGESVDYASLCAFHSILSISAISLSSISRSQNWLVRAKEYDERAQEYAQLMLLTAYNAKKTAKYKSILIALLTMVQISMITGDRDKIESYFLETEKFIRLKGLNRRKSRKVRLLHHCYAFDRVLYESSCIDDAVSSRRLVIRESIESSDAASYSQDSLSFRLGSCDDLDQQMLTAKGKEEGENDLHLQIPGIWSATLYPEIFGIPEIQLFLLSLVIRLGKEKELAEQQDGPGVLSLKEFMRRARSIERWINRLQCLRQVSELAPDKQDEQMMAPQALLDNLLTAMQQALTIYFYRRIYDIEPGMLQQNVVAVRDCLLRVESADNGLGTGCSRFVWPAYVAACEAQDPALRASFSSWFKESARRSGFRFFMLRLWEIERLWASTPNSDPEDMTWLRAMRKVGSVHESKDYHPFTV</sequence>
<gene>
    <name evidence="4" type="ORF">QQS21_007469</name>
</gene>
<name>A0AAJ0CKQ1_9HYPO</name>